<dbReference type="SUPFAM" id="SSF55874">
    <property type="entry name" value="ATPase domain of HSP90 chaperone/DNA topoisomerase II/histidine kinase"/>
    <property type="match status" value="1"/>
</dbReference>
<comment type="catalytic activity">
    <reaction evidence="1">
        <text>ATP + protein L-histidine = ADP + protein N-phospho-L-histidine.</text>
        <dbReference type="EC" id="2.7.13.3"/>
    </reaction>
</comment>
<protein>
    <recommendedName>
        <fullName evidence="2">histidine kinase</fullName>
        <ecNumber evidence="2">2.7.13.3</ecNumber>
    </recommendedName>
</protein>
<feature type="transmembrane region" description="Helical" evidence="8">
    <location>
        <begin position="199"/>
        <end position="216"/>
    </location>
</feature>
<dbReference type="GO" id="GO:0004673">
    <property type="term" value="F:protein histidine kinase activity"/>
    <property type="evidence" value="ECO:0007669"/>
    <property type="project" value="UniProtKB-EC"/>
</dbReference>
<dbReference type="Gene3D" id="2.60.40.2380">
    <property type="match status" value="1"/>
</dbReference>
<sequence length="577" mass="66740">MIKYLFMLFILSNILFSLAIDNKTTNSKLLKYAEIYIDNNKSETIFSIQNKEFKKNNKEELGFGYSPHFNVWIKFTLTNKTAQPIEKILEYDNPLSSYVNFYDGEVLLKKDGLLAVAQDRKSLNPVLKIKLKPNESKLFFIKASSSITTLIVKLNLWSSEDFKDKERKNQLLLALFFGAMGIIILYNSIIFLATKEFSYLYYVLFFATVSFHHFMYKGIGTLCFSSETMQRLIENSSFIVAMPMFFLALFVQQVLVLKQYPKLNKILNYLLIAYLIAIVLIVLTHQYQYRSLFLMFTLITLLYMAIYALIKKNRQAYYVIGGLVLLSTSGLFMYLSSAGIYDIFEYFPYYTEFSLVAEIGSFSLALASKIKMLNQEKVKSQERALLLKELKHRMQNNIQFILSFLILQRDEISDRRTEEILTNLEHRILATSELYALLEVKDEISIVNMRSYFSLIITNIQKSFKANKVKIEIDANVEMNSKYAIYCGLIVNEAVTNAVKYAFNSLEDGVINIVLQEKKKRYYLTIKDNGSGFKKNSSDGLGMSIIDTLATIQLEGTLQITQEHGTKIAIEWRKHDR</sequence>
<keyword evidence="8" id="KW-0472">Membrane</keyword>
<reference evidence="10" key="1">
    <citation type="submission" date="2016-10" db="EMBL/GenBank/DDBJ databases">
        <authorList>
            <person name="de Groot N.N."/>
        </authorList>
    </citation>
    <scope>NUCLEOTIDE SEQUENCE</scope>
</reference>
<feature type="transmembrane region" description="Helical" evidence="8">
    <location>
        <begin position="317"/>
        <end position="335"/>
    </location>
</feature>
<keyword evidence="8" id="KW-1133">Transmembrane helix</keyword>
<evidence type="ECO:0000259" key="9">
    <source>
        <dbReference type="SMART" id="SM00387"/>
    </source>
</evidence>
<keyword evidence="5" id="KW-0547">Nucleotide-binding</keyword>
<accession>A0A1W1CGH7</accession>
<dbReference type="EC" id="2.7.13.3" evidence="2"/>
<keyword evidence="7" id="KW-0067">ATP-binding</keyword>
<feature type="domain" description="Histidine kinase/HSP90-like ATPase" evidence="9">
    <location>
        <begin position="482"/>
        <end position="576"/>
    </location>
</feature>
<dbReference type="Pfam" id="PF07695">
    <property type="entry name" value="7TMR-DISM_7TM"/>
    <property type="match status" value="1"/>
</dbReference>
<evidence type="ECO:0000256" key="5">
    <source>
        <dbReference type="ARBA" id="ARBA00022741"/>
    </source>
</evidence>
<evidence type="ECO:0000256" key="6">
    <source>
        <dbReference type="ARBA" id="ARBA00022777"/>
    </source>
</evidence>
<dbReference type="GO" id="GO:0005524">
    <property type="term" value="F:ATP binding"/>
    <property type="evidence" value="ECO:0007669"/>
    <property type="project" value="UniProtKB-KW"/>
</dbReference>
<dbReference type="InterPro" id="IPR003594">
    <property type="entry name" value="HATPase_dom"/>
</dbReference>
<evidence type="ECO:0000256" key="3">
    <source>
        <dbReference type="ARBA" id="ARBA00022553"/>
    </source>
</evidence>
<dbReference type="PANTHER" id="PTHR41523:SF8">
    <property type="entry name" value="ETHYLENE RESPONSE SENSOR PROTEIN"/>
    <property type="match status" value="1"/>
</dbReference>
<keyword evidence="4" id="KW-0808">Transferase</keyword>
<dbReference type="InterPro" id="IPR011622">
    <property type="entry name" value="7TMR_DISM_rcpt_extracell_dom2"/>
</dbReference>
<dbReference type="SMART" id="SM00387">
    <property type="entry name" value="HATPase_c"/>
    <property type="match status" value="1"/>
</dbReference>
<dbReference type="InterPro" id="IPR036890">
    <property type="entry name" value="HATPase_C_sf"/>
</dbReference>
<keyword evidence="6 10" id="KW-0418">Kinase</keyword>
<feature type="transmembrane region" description="Helical" evidence="8">
    <location>
        <begin position="293"/>
        <end position="310"/>
    </location>
</feature>
<proteinExistence type="predicted"/>
<evidence type="ECO:0000256" key="8">
    <source>
        <dbReference type="SAM" id="Phobius"/>
    </source>
</evidence>
<evidence type="ECO:0000256" key="1">
    <source>
        <dbReference type="ARBA" id="ARBA00000085"/>
    </source>
</evidence>
<keyword evidence="3" id="KW-0597">Phosphoprotein</keyword>
<feature type="transmembrane region" description="Helical" evidence="8">
    <location>
        <begin position="171"/>
        <end position="192"/>
    </location>
</feature>
<dbReference type="PANTHER" id="PTHR41523">
    <property type="entry name" value="TWO-COMPONENT SYSTEM SENSOR PROTEIN"/>
    <property type="match status" value="1"/>
</dbReference>
<dbReference type="AlphaFoldDB" id="A0A1W1CGH7"/>
<evidence type="ECO:0000256" key="7">
    <source>
        <dbReference type="ARBA" id="ARBA00022840"/>
    </source>
</evidence>
<dbReference type="EMBL" id="FPHN01000174">
    <property type="protein sequence ID" value="SFV64845.1"/>
    <property type="molecule type" value="Genomic_DNA"/>
</dbReference>
<dbReference type="InterPro" id="IPR011495">
    <property type="entry name" value="Sig_transdc_His_kin_sub2_dim/P"/>
</dbReference>
<name>A0A1W1CGH7_9ZZZZ</name>
<evidence type="ECO:0000256" key="4">
    <source>
        <dbReference type="ARBA" id="ARBA00022679"/>
    </source>
</evidence>
<feature type="transmembrane region" description="Helical" evidence="8">
    <location>
        <begin position="236"/>
        <end position="257"/>
    </location>
</feature>
<gene>
    <name evidence="10" type="ORF">MNB_SV-14-1155</name>
</gene>
<feature type="transmembrane region" description="Helical" evidence="8">
    <location>
        <begin position="269"/>
        <end position="287"/>
    </location>
</feature>
<dbReference type="InterPro" id="IPR011623">
    <property type="entry name" value="7TMR_DISM_rcpt_extracell_dom1"/>
</dbReference>
<dbReference type="Pfam" id="PF02518">
    <property type="entry name" value="HATPase_c"/>
    <property type="match status" value="1"/>
</dbReference>
<dbReference type="Gene3D" id="3.30.565.10">
    <property type="entry name" value="Histidine kinase-like ATPase, C-terminal domain"/>
    <property type="match status" value="1"/>
</dbReference>
<dbReference type="Pfam" id="PF07696">
    <property type="entry name" value="7TMR-DISMED2"/>
    <property type="match status" value="1"/>
</dbReference>
<evidence type="ECO:0000313" key="10">
    <source>
        <dbReference type="EMBL" id="SFV64845.1"/>
    </source>
</evidence>
<evidence type="ECO:0000256" key="2">
    <source>
        <dbReference type="ARBA" id="ARBA00012438"/>
    </source>
</evidence>
<organism evidence="10">
    <name type="scientific">hydrothermal vent metagenome</name>
    <dbReference type="NCBI Taxonomy" id="652676"/>
    <lineage>
        <taxon>unclassified sequences</taxon>
        <taxon>metagenomes</taxon>
        <taxon>ecological metagenomes</taxon>
    </lineage>
</organism>
<dbReference type="Pfam" id="PF07568">
    <property type="entry name" value="HisKA_2"/>
    <property type="match status" value="1"/>
</dbReference>
<keyword evidence="8" id="KW-0812">Transmembrane</keyword>